<dbReference type="Pfam" id="PF10901">
    <property type="entry name" value="DUF2690"/>
    <property type="match status" value="1"/>
</dbReference>
<reference evidence="4 5" key="1">
    <citation type="submission" date="2024-06" db="EMBL/GenBank/DDBJ databases">
        <title>The Natural Products Discovery Center: Release of the First 8490 Sequenced Strains for Exploring Actinobacteria Biosynthetic Diversity.</title>
        <authorList>
            <person name="Kalkreuter E."/>
            <person name="Kautsar S.A."/>
            <person name="Yang D."/>
            <person name="Bader C.D."/>
            <person name="Teijaro C.N."/>
            <person name="Fluegel L."/>
            <person name="Davis C.M."/>
            <person name="Simpson J.R."/>
            <person name="Lauterbach L."/>
            <person name="Steele A.D."/>
            <person name="Gui C."/>
            <person name="Meng S."/>
            <person name="Li G."/>
            <person name="Viehrig K."/>
            <person name="Ye F."/>
            <person name="Su P."/>
            <person name="Kiefer A.F."/>
            <person name="Nichols A."/>
            <person name="Cepeda A.J."/>
            <person name="Yan W."/>
            <person name="Fan B."/>
            <person name="Jiang Y."/>
            <person name="Adhikari A."/>
            <person name="Zheng C.-J."/>
            <person name="Schuster L."/>
            <person name="Cowan T.M."/>
            <person name="Smanski M.J."/>
            <person name="Chevrette M.G."/>
            <person name="De Carvalho L.P.S."/>
            <person name="Shen B."/>
        </authorList>
    </citation>
    <scope>NUCLEOTIDE SEQUENCE [LARGE SCALE GENOMIC DNA]</scope>
    <source>
        <strain evidence="4 5">NPDC049344</strain>
    </source>
</reference>
<name>A0ABV3HLM1_9ACTN</name>
<feature type="compositionally biased region" description="Low complexity" evidence="1">
    <location>
        <begin position="252"/>
        <end position="262"/>
    </location>
</feature>
<dbReference type="Proteomes" id="UP001552521">
    <property type="component" value="Unassembled WGS sequence"/>
</dbReference>
<dbReference type="InterPro" id="IPR001387">
    <property type="entry name" value="Cro/C1-type_HTH"/>
</dbReference>
<feature type="transmembrane region" description="Helical" evidence="2">
    <location>
        <begin position="219"/>
        <end position="238"/>
    </location>
</feature>
<sequence>MPRWKELPEGLDPEVREFTGQLRGLVDRSGLSIAAVSDRTGYSKTSWERYLNGRLLAPRGAAVALAEVTGTDTGHVTTMWELAERAWSRAEARHDMTMEAIRISQAREALGGAGGRGPTTPSAGPRGGAGHAARPPAGGYGSGPHGRGGPAADPYGGPVGAEPYGGPGAGSRPQGRPGQERTGAPGAYGSPARPDAYGSPAAPGGADGRPARRHRKGPFVVAAVVSVLIVGAGGWFLVNGDGGDGREDRATRSPSAAPTTAPELPAGVKCNGADCAGQDPEIMGCGGEYAKTVSTATVGTAVIEVRHSQVCGAAWARITKAAVGDSVRIAVGGKAEESALVNADKDAYTPMAAAPDPADAKACATLTTGTEGCTTAP</sequence>
<feature type="compositionally biased region" description="Low complexity" evidence="1">
    <location>
        <begin position="194"/>
        <end position="204"/>
    </location>
</feature>
<evidence type="ECO:0000313" key="4">
    <source>
        <dbReference type="EMBL" id="MEV4679455.1"/>
    </source>
</evidence>
<dbReference type="CDD" id="cd00093">
    <property type="entry name" value="HTH_XRE"/>
    <property type="match status" value="1"/>
</dbReference>
<evidence type="ECO:0000313" key="5">
    <source>
        <dbReference type="Proteomes" id="UP001552521"/>
    </source>
</evidence>
<dbReference type="EMBL" id="JBFAQK010000001">
    <property type="protein sequence ID" value="MEV4679455.1"/>
    <property type="molecule type" value="Genomic_DNA"/>
</dbReference>
<keyword evidence="2" id="KW-0472">Membrane</keyword>
<evidence type="ECO:0000256" key="1">
    <source>
        <dbReference type="SAM" id="MobiDB-lite"/>
    </source>
</evidence>
<feature type="region of interest" description="Disordered" evidence="1">
    <location>
        <begin position="110"/>
        <end position="213"/>
    </location>
</feature>
<keyword evidence="5" id="KW-1185">Reference proteome</keyword>
<comment type="caution">
    <text evidence="4">The sequence shown here is derived from an EMBL/GenBank/DDBJ whole genome shotgun (WGS) entry which is preliminary data.</text>
</comment>
<gene>
    <name evidence="4" type="ORF">AB0K36_01460</name>
</gene>
<protein>
    <submittedName>
        <fullName evidence="4">DUF2690 domain-containing protein</fullName>
    </submittedName>
</protein>
<feature type="compositionally biased region" description="Gly residues" evidence="1">
    <location>
        <begin position="138"/>
        <end position="149"/>
    </location>
</feature>
<evidence type="ECO:0000256" key="2">
    <source>
        <dbReference type="SAM" id="Phobius"/>
    </source>
</evidence>
<keyword evidence="2" id="KW-1133">Transmembrane helix</keyword>
<keyword evidence="2" id="KW-0812">Transmembrane</keyword>
<accession>A0ABV3HLM1</accession>
<dbReference type="RefSeq" id="WP_364586699.1">
    <property type="nucleotide sequence ID" value="NZ_JBFAQK010000001.1"/>
</dbReference>
<feature type="domain" description="HTH cro/C1-type" evidence="3">
    <location>
        <begin position="21"/>
        <end position="76"/>
    </location>
</feature>
<dbReference type="Pfam" id="PF13560">
    <property type="entry name" value="HTH_31"/>
    <property type="match status" value="1"/>
</dbReference>
<evidence type="ECO:0000259" key="3">
    <source>
        <dbReference type="SMART" id="SM00530"/>
    </source>
</evidence>
<organism evidence="4 5">
    <name type="scientific">Streptomyces kurssanovii</name>
    <dbReference type="NCBI Taxonomy" id="67312"/>
    <lineage>
        <taxon>Bacteria</taxon>
        <taxon>Bacillati</taxon>
        <taxon>Actinomycetota</taxon>
        <taxon>Actinomycetes</taxon>
        <taxon>Kitasatosporales</taxon>
        <taxon>Streptomycetaceae</taxon>
        <taxon>Streptomyces</taxon>
    </lineage>
</organism>
<proteinExistence type="predicted"/>
<dbReference type="InterPro" id="IPR021224">
    <property type="entry name" value="DUF2690"/>
</dbReference>
<feature type="region of interest" description="Disordered" evidence="1">
    <location>
        <begin position="244"/>
        <end position="265"/>
    </location>
</feature>
<feature type="compositionally biased region" description="Gly residues" evidence="1">
    <location>
        <begin position="157"/>
        <end position="169"/>
    </location>
</feature>
<dbReference type="SMART" id="SM00530">
    <property type="entry name" value="HTH_XRE"/>
    <property type="match status" value="1"/>
</dbReference>